<organism evidence="1">
    <name type="scientific">Timema monikensis</name>
    <dbReference type="NCBI Taxonomy" id="170555"/>
    <lineage>
        <taxon>Eukaryota</taxon>
        <taxon>Metazoa</taxon>
        <taxon>Ecdysozoa</taxon>
        <taxon>Arthropoda</taxon>
        <taxon>Hexapoda</taxon>
        <taxon>Insecta</taxon>
        <taxon>Pterygota</taxon>
        <taxon>Neoptera</taxon>
        <taxon>Polyneoptera</taxon>
        <taxon>Phasmatodea</taxon>
        <taxon>Timematodea</taxon>
        <taxon>Timematoidea</taxon>
        <taxon>Timematidae</taxon>
        <taxon>Timema</taxon>
    </lineage>
</organism>
<accession>A0A7R9EE95</accession>
<reference evidence="1" key="1">
    <citation type="submission" date="2020-11" db="EMBL/GenBank/DDBJ databases">
        <authorList>
            <person name="Tran Van P."/>
        </authorList>
    </citation>
    <scope>NUCLEOTIDE SEQUENCE</scope>
</reference>
<proteinExistence type="predicted"/>
<dbReference type="AlphaFoldDB" id="A0A7R9EE95"/>
<sequence length="101" mass="10793">MLEGQCLVSMSGPCLGPDAVMANTPTGTVSVNQSAAFPSSPHVDTCYSAVGREVARSVSKVLKQAPLLRAMHRMNPQQHVALLKMADKKLIGSVWECAVER</sequence>
<dbReference type="EMBL" id="OB795555">
    <property type="protein sequence ID" value="CAD7432400.1"/>
    <property type="molecule type" value="Genomic_DNA"/>
</dbReference>
<name>A0A7R9EE95_9NEOP</name>
<protein>
    <submittedName>
        <fullName evidence="1">Uncharacterized protein</fullName>
    </submittedName>
</protein>
<gene>
    <name evidence="1" type="ORF">TMSB3V08_LOCUS9109</name>
</gene>
<evidence type="ECO:0000313" key="1">
    <source>
        <dbReference type="EMBL" id="CAD7432400.1"/>
    </source>
</evidence>